<feature type="domain" description="DEAD-box RNA helicase Q" evidence="11">
    <location>
        <begin position="1"/>
        <end position="29"/>
    </location>
</feature>
<name>A0ABX9KER1_9FUSO</name>
<accession>A0ABX9KER1</accession>
<dbReference type="InterPro" id="IPR011545">
    <property type="entry name" value="DEAD/DEAH_box_helicase_dom"/>
</dbReference>
<dbReference type="PROSITE" id="PS51195">
    <property type="entry name" value="Q_MOTIF"/>
    <property type="match status" value="1"/>
</dbReference>
<dbReference type="InterPro" id="IPR044742">
    <property type="entry name" value="DEAD/DEAH_RhlB"/>
</dbReference>
<dbReference type="Gene3D" id="3.40.50.300">
    <property type="entry name" value="P-loop containing nucleotide triphosphate hydrolases"/>
    <property type="match status" value="2"/>
</dbReference>
<evidence type="ECO:0000256" key="1">
    <source>
        <dbReference type="ARBA" id="ARBA00022741"/>
    </source>
</evidence>
<evidence type="ECO:0000256" key="5">
    <source>
        <dbReference type="ARBA" id="ARBA00038437"/>
    </source>
</evidence>
<evidence type="ECO:0000259" key="10">
    <source>
        <dbReference type="PROSITE" id="PS51194"/>
    </source>
</evidence>
<evidence type="ECO:0000256" key="4">
    <source>
        <dbReference type="ARBA" id="ARBA00022840"/>
    </source>
</evidence>
<proteinExistence type="inferred from homology"/>
<dbReference type="SUPFAM" id="SSF52540">
    <property type="entry name" value="P-loop containing nucleoside triphosphate hydrolases"/>
    <property type="match status" value="1"/>
</dbReference>
<dbReference type="InterPro" id="IPR014014">
    <property type="entry name" value="RNA_helicase_DEAD_Q_motif"/>
</dbReference>
<sequence length="427" mass="47614">MLFNELNLVEPLLEAIKKKGYIEATPIQEQAIPLIMDGRDIIGSSQTGTGKTAAFALPILQKIALDGKSKDLTALILAPTRELALQIEESVHSYGKNTRVTSAVIFGGVSPIKQIHKLKTGPNIIVATPGRLLDLISKGYLNLELVDQLVIDEADRMLDMGMIHEVRKIISKLPEERQTMLFSATMPDEIKDLVKTALIDPVDISVSPTSSTVDTVNQSIYLVDKGDKPALLLHVLKKQKISSAIIFARTKFRANDINEMLLEAGYKSDVIHGERSQSARQRTIRDLKNGNIQFLVATDLASRGLDIDDLSHVINYDLTSIPETYVHRIGRTGRAGSEGISISFCDVEEKRFLRTIQKTIDKTIYVEKDHPYHLRDEKPSFSDLQAAREERNKKKYDFKGTSTGRKKPSRRGKKGPSRKPKSFKKGS</sequence>
<dbReference type="InterPro" id="IPR014001">
    <property type="entry name" value="Helicase_ATP-bd"/>
</dbReference>
<dbReference type="InterPro" id="IPR000629">
    <property type="entry name" value="RNA-helicase_DEAD-box_CS"/>
</dbReference>
<feature type="region of interest" description="Disordered" evidence="8">
    <location>
        <begin position="376"/>
        <end position="427"/>
    </location>
</feature>
<dbReference type="InterPro" id="IPR001650">
    <property type="entry name" value="Helicase_C-like"/>
</dbReference>
<dbReference type="PANTHER" id="PTHR47959:SF13">
    <property type="entry name" value="ATP-DEPENDENT RNA HELICASE RHLE"/>
    <property type="match status" value="1"/>
</dbReference>
<dbReference type="InterPro" id="IPR027417">
    <property type="entry name" value="P-loop_NTPase"/>
</dbReference>
<dbReference type="GO" id="GO:0004386">
    <property type="term" value="F:helicase activity"/>
    <property type="evidence" value="ECO:0007669"/>
    <property type="project" value="UniProtKB-KW"/>
</dbReference>
<evidence type="ECO:0000256" key="6">
    <source>
        <dbReference type="PROSITE-ProRule" id="PRU00552"/>
    </source>
</evidence>
<feature type="short sequence motif" description="Q motif" evidence="6">
    <location>
        <begin position="1"/>
        <end position="29"/>
    </location>
</feature>
<organism evidence="12 13">
    <name type="scientific">Psychrilyobacter piezotolerans</name>
    <dbReference type="NCBI Taxonomy" id="2293438"/>
    <lineage>
        <taxon>Bacteria</taxon>
        <taxon>Fusobacteriati</taxon>
        <taxon>Fusobacteriota</taxon>
        <taxon>Fusobacteriia</taxon>
        <taxon>Fusobacteriales</taxon>
        <taxon>Fusobacteriaceae</taxon>
        <taxon>Psychrilyobacter</taxon>
    </lineage>
</organism>
<dbReference type="CDD" id="cd00268">
    <property type="entry name" value="DEADc"/>
    <property type="match status" value="1"/>
</dbReference>
<keyword evidence="13" id="KW-1185">Reference proteome</keyword>
<dbReference type="CDD" id="cd18787">
    <property type="entry name" value="SF2_C_DEAD"/>
    <property type="match status" value="1"/>
</dbReference>
<dbReference type="InterPro" id="IPR050079">
    <property type="entry name" value="DEAD_box_RNA_helicase"/>
</dbReference>
<evidence type="ECO:0000259" key="9">
    <source>
        <dbReference type="PROSITE" id="PS51192"/>
    </source>
</evidence>
<evidence type="ECO:0000313" key="13">
    <source>
        <dbReference type="Proteomes" id="UP000263486"/>
    </source>
</evidence>
<evidence type="ECO:0000256" key="3">
    <source>
        <dbReference type="ARBA" id="ARBA00022806"/>
    </source>
</evidence>
<feature type="compositionally biased region" description="Basic residues" evidence="8">
    <location>
        <begin position="404"/>
        <end position="427"/>
    </location>
</feature>
<comment type="similarity">
    <text evidence="5 7">Belongs to the DEAD box helicase family.</text>
</comment>
<dbReference type="SMART" id="SM00487">
    <property type="entry name" value="DEXDc"/>
    <property type="match status" value="1"/>
</dbReference>
<dbReference type="PROSITE" id="PS00039">
    <property type="entry name" value="DEAD_ATP_HELICASE"/>
    <property type="match status" value="1"/>
</dbReference>
<feature type="compositionally biased region" description="Basic and acidic residues" evidence="8">
    <location>
        <begin position="376"/>
        <end position="398"/>
    </location>
</feature>
<keyword evidence="3 7" id="KW-0347">Helicase</keyword>
<evidence type="ECO:0000313" key="12">
    <source>
        <dbReference type="EMBL" id="REI40174.1"/>
    </source>
</evidence>
<dbReference type="Pfam" id="PF00271">
    <property type="entry name" value="Helicase_C"/>
    <property type="match status" value="1"/>
</dbReference>
<evidence type="ECO:0000256" key="8">
    <source>
        <dbReference type="SAM" id="MobiDB-lite"/>
    </source>
</evidence>
<dbReference type="Proteomes" id="UP000263486">
    <property type="component" value="Unassembled WGS sequence"/>
</dbReference>
<evidence type="ECO:0000256" key="7">
    <source>
        <dbReference type="RuleBase" id="RU000492"/>
    </source>
</evidence>
<reference evidence="12 13" key="1">
    <citation type="submission" date="2018-08" db="EMBL/GenBank/DDBJ databases">
        <title>Draft genome sequence of Psychrilyobacter sp. strain SD5 isolated from Black Sea water.</title>
        <authorList>
            <person name="Yadav S."/>
            <person name="Villanueva L."/>
            <person name="Damste J.S.S."/>
        </authorList>
    </citation>
    <scope>NUCLEOTIDE SEQUENCE [LARGE SCALE GENOMIC DNA]</scope>
    <source>
        <strain evidence="12 13">SD5</strain>
    </source>
</reference>
<comment type="caution">
    <text evidence="12">The sequence shown here is derived from an EMBL/GenBank/DDBJ whole genome shotgun (WGS) entry which is preliminary data.</text>
</comment>
<protein>
    <submittedName>
        <fullName evidence="12">ATP-dependent helicase</fullName>
    </submittedName>
</protein>
<dbReference type="PROSITE" id="PS51192">
    <property type="entry name" value="HELICASE_ATP_BIND_1"/>
    <property type="match status" value="1"/>
</dbReference>
<dbReference type="Pfam" id="PF00270">
    <property type="entry name" value="DEAD"/>
    <property type="match status" value="1"/>
</dbReference>
<gene>
    <name evidence="12" type="ORF">DYH56_12060</name>
</gene>
<evidence type="ECO:0000256" key="2">
    <source>
        <dbReference type="ARBA" id="ARBA00022801"/>
    </source>
</evidence>
<keyword evidence="4 7" id="KW-0067">ATP-binding</keyword>
<dbReference type="EMBL" id="QUAJ01000023">
    <property type="protein sequence ID" value="REI40174.1"/>
    <property type="molecule type" value="Genomic_DNA"/>
</dbReference>
<feature type="domain" description="Helicase ATP-binding" evidence="9">
    <location>
        <begin position="32"/>
        <end position="204"/>
    </location>
</feature>
<dbReference type="PROSITE" id="PS51194">
    <property type="entry name" value="HELICASE_CTER"/>
    <property type="match status" value="1"/>
</dbReference>
<dbReference type="RefSeq" id="WP_114643122.1">
    <property type="nucleotide sequence ID" value="NZ_JAACIO010000023.1"/>
</dbReference>
<keyword evidence="2 7" id="KW-0378">Hydrolase</keyword>
<evidence type="ECO:0000259" key="11">
    <source>
        <dbReference type="PROSITE" id="PS51195"/>
    </source>
</evidence>
<dbReference type="SMART" id="SM00490">
    <property type="entry name" value="HELICc"/>
    <property type="match status" value="1"/>
</dbReference>
<feature type="domain" description="Helicase C-terminal" evidence="10">
    <location>
        <begin position="215"/>
        <end position="378"/>
    </location>
</feature>
<dbReference type="PANTHER" id="PTHR47959">
    <property type="entry name" value="ATP-DEPENDENT RNA HELICASE RHLE-RELATED"/>
    <property type="match status" value="1"/>
</dbReference>
<keyword evidence="1 7" id="KW-0547">Nucleotide-binding</keyword>